<dbReference type="InterPro" id="IPR036909">
    <property type="entry name" value="Cyt_c-like_dom_sf"/>
</dbReference>
<keyword evidence="6" id="KW-1185">Reference proteome</keyword>
<dbReference type="PANTHER" id="PTHR35889">
    <property type="entry name" value="CYCLOINULO-OLIGOSACCHARIDE FRUCTANOTRANSFERASE-RELATED"/>
    <property type="match status" value="1"/>
</dbReference>
<evidence type="ECO:0000259" key="2">
    <source>
        <dbReference type="Pfam" id="PF07583"/>
    </source>
</evidence>
<dbReference type="Proteomes" id="UP001430306">
    <property type="component" value="Unassembled WGS sequence"/>
</dbReference>
<reference evidence="5" key="1">
    <citation type="submission" date="2021-11" db="EMBL/GenBank/DDBJ databases">
        <title>Genome sequence.</title>
        <authorList>
            <person name="Sun Q."/>
        </authorList>
    </citation>
    <scope>NUCLEOTIDE SEQUENCE</scope>
    <source>
        <strain evidence="5">JC740</strain>
    </source>
</reference>
<evidence type="ECO:0000313" key="6">
    <source>
        <dbReference type="Proteomes" id="UP001430306"/>
    </source>
</evidence>
<accession>A0ABS8NG79</accession>
<feature type="region of interest" description="Disordered" evidence="1">
    <location>
        <begin position="406"/>
        <end position="466"/>
    </location>
</feature>
<protein>
    <submittedName>
        <fullName evidence="5">DUF1553 domain-containing protein</fullName>
    </submittedName>
</protein>
<evidence type="ECO:0000259" key="4">
    <source>
        <dbReference type="Pfam" id="PF07635"/>
    </source>
</evidence>
<sequence>MLVQPFLFHRSDFVSPQAQLSQPIVVVAGWMAILFAAGSSVSADELSFQEDVRPILSNHCFACHGPDETNNAAGFRLDVEGEADLDEVLVRIETDDPDMIMPPEEMHKPLKPEQVAVLKQWIEEGAPYEKHWAFVTPASPELPDSLHENWERPIDRFVRSKMESKGLSPRPRADRRTLIRRVALDLTGLPPTTDEINAFLNDTSETAYEDLVDRMMAKPAYGEHMARYWLDLVRFADTNGMHHDHYREMTPYRDWVIRSFNKNLPFDQFIVDQIAGDLHEDPSIDQLIASGFNRLHLIIDRGTALPEESFVKNVVDRVSAVGTAFMGLTLQCAVCHDHKYDPISQKDFYSLYAFFNNFDGAPETGGRRGTDFRRGLQAPYIEFPNDEQAAELERLDAELARLQSEVNELKQPSPKAPESTQAESTKAEATDASAQESESEKTLANEPTLTEEERKQRLQQAQNQIAKLTKQRDSIVVNVPATLVMRERSDIRPAHILIRGAYDAPGEPVTRATPTFLPPMPNAEEGQKDRMDLARWMVDPANPLTSRVAVNRFWQQLFGVGLVKTSEDFGAQGQTPTHPELLDHLAIQFMQSGWDVKELMRSMVLSQTYQQTSVAPQEAYAADPGNRWLARGSRYRLDAEVIRDQVLSVCGQLNPTMFGKSVKPPQPEGLWKIVAMPTSYPNSYVADTGDKAYRRSVYTFWKRGLPPPQMTIFDAPNRDSCIARRERTNTPLQALMLMNEPQFFSAATVLANDMLEEDRFAGETDAEAARLIAAFEHITSRPPSESTFESLQHALTAFQKHFQSKPGEAAALIKRCNDPAVQSITDSAEQQRLAAWTMVVHSILNLDCVRTRE</sequence>
<dbReference type="InterPro" id="IPR011444">
    <property type="entry name" value="DUF1549"/>
</dbReference>
<feature type="domain" description="DUF1553" evidence="3">
    <location>
        <begin position="530"/>
        <end position="793"/>
    </location>
</feature>
<organism evidence="5 6">
    <name type="scientific">Rhodopirellula halodulae</name>
    <dbReference type="NCBI Taxonomy" id="2894198"/>
    <lineage>
        <taxon>Bacteria</taxon>
        <taxon>Pseudomonadati</taxon>
        <taxon>Planctomycetota</taxon>
        <taxon>Planctomycetia</taxon>
        <taxon>Pirellulales</taxon>
        <taxon>Pirellulaceae</taxon>
        <taxon>Rhodopirellula</taxon>
    </lineage>
</organism>
<feature type="domain" description="DUF1549" evidence="2">
    <location>
        <begin position="153"/>
        <end position="358"/>
    </location>
</feature>
<dbReference type="Pfam" id="PF07635">
    <property type="entry name" value="PSCyt1"/>
    <property type="match status" value="1"/>
</dbReference>
<feature type="domain" description="Cytochrome C Planctomycete-type" evidence="4">
    <location>
        <begin position="60"/>
        <end position="105"/>
    </location>
</feature>
<dbReference type="SUPFAM" id="SSF46626">
    <property type="entry name" value="Cytochrome c"/>
    <property type="match status" value="1"/>
</dbReference>
<evidence type="ECO:0000256" key="1">
    <source>
        <dbReference type="SAM" id="MobiDB-lite"/>
    </source>
</evidence>
<dbReference type="PANTHER" id="PTHR35889:SF3">
    <property type="entry name" value="F-BOX DOMAIN-CONTAINING PROTEIN"/>
    <property type="match status" value="1"/>
</dbReference>
<evidence type="ECO:0000259" key="3">
    <source>
        <dbReference type="Pfam" id="PF07587"/>
    </source>
</evidence>
<dbReference type="InterPro" id="IPR022655">
    <property type="entry name" value="DUF1553"/>
</dbReference>
<dbReference type="EMBL" id="JAJKFW010000022">
    <property type="protein sequence ID" value="MCC9642558.1"/>
    <property type="molecule type" value="Genomic_DNA"/>
</dbReference>
<dbReference type="Pfam" id="PF07587">
    <property type="entry name" value="PSD1"/>
    <property type="match status" value="1"/>
</dbReference>
<evidence type="ECO:0000313" key="5">
    <source>
        <dbReference type="EMBL" id="MCC9642558.1"/>
    </source>
</evidence>
<dbReference type="Pfam" id="PF07583">
    <property type="entry name" value="PSCyt2"/>
    <property type="match status" value="1"/>
</dbReference>
<gene>
    <name evidence="5" type="ORF">LOC71_09755</name>
</gene>
<proteinExistence type="predicted"/>
<comment type="caution">
    <text evidence="5">The sequence shown here is derived from an EMBL/GenBank/DDBJ whole genome shotgun (WGS) entry which is preliminary data.</text>
</comment>
<dbReference type="InterPro" id="IPR011429">
    <property type="entry name" value="Cyt_c_Planctomycete-type"/>
</dbReference>
<name>A0ABS8NG79_9BACT</name>